<feature type="domain" description="Tudor" evidence="1">
    <location>
        <begin position="119"/>
        <end position="199"/>
    </location>
</feature>
<dbReference type="Pfam" id="PF00567">
    <property type="entry name" value="TUDOR"/>
    <property type="match status" value="1"/>
</dbReference>
<reference evidence="3" key="1">
    <citation type="submission" date="2022-11" db="UniProtKB">
        <authorList>
            <consortium name="WormBaseParasite"/>
        </authorList>
    </citation>
    <scope>IDENTIFICATION</scope>
</reference>
<dbReference type="Gene3D" id="2.40.50.90">
    <property type="match status" value="1"/>
</dbReference>
<accession>A0A915IYU6</accession>
<name>A0A915IYU6_ROMCU</name>
<dbReference type="WBParaSite" id="nRc.2.0.1.t19004-RA">
    <property type="protein sequence ID" value="nRc.2.0.1.t19004-RA"/>
    <property type="gene ID" value="nRc.2.0.1.g19004"/>
</dbReference>
<organism evidence="2 3">
    <name type="scientific">Romanomermis culicivorax</name>
    <name type="common">Nematode worm</name>
    <dbReference type="NCBI Taxonomy" id="13658"/>
    <lineage>
        <taxon>Eukaryota</taxon>
        <taxon>Metazoa</taxon>
        <taxon>Ecdysozoa</taxon>
        <taxon>Nematoda</taxon>
        <taxon>Enoplea</taxon>
        <taxon>Dorylaimia</taxon>
        <taxon>Mermithida</taxon>
        <taxon>Mermithoidea</taxon>
        <taxon>Mermithidae</taxon>
        <taxon>Romanomermis</taxon>
    </lineage>
</organism>
<dbReference type="SUPFAM" id="SSF63748">
    <property type="entry name" value="Tudor/PWWP/MBT"/>
    <property type="match status" value="1"/>
</dbReference>
<dbReference type="Gene3D" id="2.30.30.140">
    <property type="match status" value="1"/>
</dbReference>
<protein>
    <submittedName>
        <fullName evidence="3">Tudor domain-containing protein</fullName>
    </submittedName>
</protein>
<dbReference type="AlphaFoldDB" id="A0A915IYU6"/>
<dbReference type="InterPro" id="IPR035437">
    <property type="entry name" value="SNase_OB-fold_sf"/>
</dbReference>
<proteinExistence type="predicted"/>
<sequence>MLQSLLQDNCIRVWMDSCSKLNQEKKKLLQELIFCKLQIEKEPIPSNKDESVQTDEPLTSKNDVENAFVLKGIKKRIFIALKKIVNSPSPPHNLPLSFDHLSPLRQYGSLYLPAHLWYDLMESLKDKKFVSSKKSENDKKSSTPCIARRSGYYRGLVIDCERGLVAVHFVDYGDQYSLAVKDVFEIADEFVTQPAFALHSGLKAKIIDNDYPRSIYSPEELTIFRKMIENTKFVATLIDDKGGICRWKIYDQATKKCLAHSLLEAYSKAKRKPANKSTQCDTRILSSNEQNCRLICTPKSQSDTQYGFKRIDGKSEYQEEKISPPKLNITDEPIIDSQKQITLRAVRRKSFTFIEFPMKKITPFMRTKQPTNISEPWPVDELALGMNPIENNSLFTRKANCYGPPFVQFVVQLPPSRSALLVVGRKIGAQFQSVGRPAERMPPRVVARSCSAEFRSELIGVLKGGVQIRPSTTIHLSAEVECSLIVHSNVWLKTSLNARFRLEFWRKFTIITTCRQAFDSFKKVAITATDTHRRWRYLEFGIGVTEGAEGSTKKNFWRPKQSIPRGIRKIKRAVVVDREAKIWIAHRTFSSWLTRSETFKR</sequence>
<dbReference type="GO" id="GO:0005737">
    <property type="term" value="C:cytoplasm"/>
    <property type="evidence" value="ECO:0007669"/>
    <property type="project" value="UniProtKB-ARBA"/>
</dbReference>
<dbReference type="Proteomes" id="UP000887565">
    <property type="component" value="Unplaced"/>
</dbReference>
<keyword evidence="2" id="KW-1185">Reference proteome</keyword>
<evidence type="ECO:0000313" key="3">
    <source>
        <dbReference type="WBParaSite" id="nRc.2.0.1.t19004-RA"/>
    </source>
</evidence>
<dbReference type="InterPro" id="IPR002999">
    <property type="entry name" value="Tudor"/>
</dbReference>
<evidence type="ECO:0000313" key="2">
    <source>
        <dbReference type="Proteomes" id="UP000887565"/>
    </source>
</evidence>
<evidence type="ECO:0000259" key="1">
    <source>
        <dbReference type="Pfam" id="PF00567"/>
    </source>
</evidence>